<evidence type="ECO:0000313" key="9">
    <source>
        <dbReference type="EMBL" id="QDO98538.1"/>
    </source>
</evidence>
<feature type="domain" description="HAMP" evidence="8">
    <location>
        <begin position="376"/>
        <end position="422"/>
    </location>
</feature>
<dbReference type="RefSeq" id="WP_144069519.1">
    <property type="nucleotide sequence ID" value="NZ_CP041636.1"/>
</dbReference>
<dbReference type="InterPro" id="IPR032255">
    <property type="entry name" value="HBM"/>
</dbReference>
<evidence type="ECO:0000256" key="2">
    <source>
        <dbReference type="ARBA" id="ARBA00022481"/>
    </source>
</evidence>
<dbReference type="Gene3D" id="1.10.287.950">
    <property type="entry name" value="Methyl-accepting chemotaxis protein"/>
    <property type="match status" value="1"/>
</dbReference>
<evidence type="ECO:0000259" key="8">
    <source>
        <dbReference type="PROSITE" id="PS50885"/>
    </source>
</evidence>
<dbReference type="GO" id="GO:0007165">
    <property type="term" value="P:signal transduction"/>
    <property type="evidence" value="ECO:0007669"/>
    <property type="project" value="UniProtKB-KW"/>
</dbReference>
<evidence type="ECO:0000256" key="1">
    <source>
        <dbReference type="ARBA" id="ARBA00004370"/>
    </source>
</evidence>
<keyword evidence="5" id="KW-0175">Coiled coil</keyword>
<comment type="subcellular location">
    <subcellularLocation>
        <location evidence="1">Membrane</location>
    </subcellularLocation>
</comment>
<dbReference type="CDD" id="cd11386">
    <property type="entry name" value="MCP_signal"/>
    <property type="match status" value="1"/>
</dbReference>
<dbReference type="Gene3D" id="6.10.340.10">
    <property type="match status" value="1"/>
</dbReference>
<dbReference type="SUPFAM" id="SSF58104">
    <property type="entry name" value="Methyl-accepting chemotaxis protein (MCP) signaling domain"/>
    <property type="match status" value="1"/>
</dbReference>
<dbReference type="Pfam" id="PF00672">
    <property type="entry name" value="HAMP"/>
    <property type="match status" value="1"/>
</dbReference>
<dbReference type="PROSITE" id="PS50885">
    <property type="entry name" value="HAMP"/>
    <property type="match status" value="3"/>
</dbReference>
<keyword evidence="2" id="KW-0488">Methylation</keyword>
<comment type="similarity">
    <text evidence="3">Belongs to the methyl-accepting chemotaxis (MCP) protein family.</text>
</comment>
<dbReference type="AlphaFoldDB" id="A0A516H435"/>
<keyword evidence="6" id="KW-1133">Transmembrane helix</keyword>
<dbReference type="PANTHER" id="PTHR43531:SF14">
    <property type="entry name" value="METHYL-ACCEPTING CHEMOTAXIS PROTEIN I-RELATED"/>
    <property type="match status" value="1"/>
</dbReference>
<dbReference type="SMART" id="SM00304">
    <property type="entry name" value="HAMP"/>
    <property type="match status" value="2"/>
</dbReference>
<dbReference type="Pfam" id="PF00015">
    <property type="entry name" value="MCPsignal"/>
    <property type="match status" value="1"/>
</dbReference>
<gene>
    <name evidence="9" type="ORF">FNB15_15170</name>
</gene>
<evidence type="ECO:0000256" key="6">
    <source>
        <dbReference type="SAM" id="Phobius"/>
    </source>
</evidence>
<dbReference type="GO" id="GO:0006935">
    <property type="term" value="P:chemotaxis"/>
    <property type="evidence" value="ECO:0007669"/>
    <property type="project" value="TreeGrafter"/>
</dbReference>
<feature type="transmembrane region" description="Helical" evidence="6">
    <location>
        <begin position="271"/>
        <end position="294"/>
    </location>
</feature>
<proteinExistence type="inferred from homology"/>
<evidence type="ECO:0000256" key="3">
    <source>
        <dbReference type="ARBA" id="ARBA00029447"/>
    </source>
</evidence>
<feature type="coiled-coil region" evidence="5">
    <location>
        <begin position="340"/>
        <end position="377"/>
    </location>
</feature>
<feature type="domain" description="HAMP" evidence="8">
    <location>
        <begin position="295"/>
        <end position="348"/>
    </location>
</feature>
<evidence type="ECO:0000256" key="5">
    <source>
        <dbReference type="SAM" id="Coils"/>
    </source>
</evidence>
<evidence type="ECO:0000259" key="7">
    <source>
        <dbReference type="PROSITE" id="PS50111"/>
    </source>
</evidence>
<dbReference type="CDD" id="cd06225">
    <property type="entry name" value="HAMP"/>
    <property type="match status" value="1"/>
</dbReference>
<protein>
    <submittedName>
        <fullName evidence="9">HAMP domain-containing protein</fullName>
    </submittedName>
</protein>
<sequence length="716" mass="76897">MRWRVGTKIISIGVIVLIAFVVITGFYAAMSRQVDILMEADQQATTLVEHTAKMRSAFLSARLSERNFDANPDARLADTTKQFVAEARSEVDMMTGMAKQDELKRDLIEAQAALDVYQQRFESYRQLWERLGYNESSGLQGSLRAAVHAIETSLKDANDHRLLSLMLTLRRHEKDFILRRNPSYLERFTQVSNQFRAALEQAGMAAQLPLLDTYQRDFSALVQGTLSVRNGNEALEAAANVLLPRVDMLFAHNLQEMNRAKQAAADKRSQAGLGATIGLLVVAVFSLAVAFVIGRSIGRPLAQMTGLMTALAAGDHSQSVPDLKRSDEVADMARALGVFKQNAIEKAQADAAEKARLEDEQREAAAARERDARISQQIAEFCTAIGGGALDRRVETAGLDGVFRDLAQQMNGLAGMLQEMAGELAGVMGAMADGDLSKRVAGQYGGVFGELTSSSNRMSEILRDFAGRLSDSARATKLASAEISSGSQDLAQRTESQAASIEETAASMHEITTTVKQNADNAQAASQLATAARNTADKGGEITQQAVHAVTRIEESARRISDIVGLIDEIAFQTNLLALNASVEAARAGEAGKGFAVVAQEVRALAQRSADASRDIKGLITESNTQVKTGATLVNQTGASLVEIVGAIKKVSDIVAEIAAASREQASGLEQINTAVAQMDEMTQRNGALVEETSASAQQLANQSADLAELVAFFRA</sequence>
<keyword evidence="6" id="KW-0812">Transmembrane</keyword>
<dbReference type="OrthoDB" id="3289104at2"/>
<dbReference type="SUPFAM" id="SSF158472">
    <property type="entry name" value="HAMP domain-like"/>
    <property type="match status" value="1"/>
</dbReference>
<dbReference type="GO" id="GO:0005886">
    <property type="term" value="C:plasma membrane"/>
    <property type="evidence" value="ECO:0007669"/>
    <property type="project" value="TreeGrafter"/>
</dbReference>
<dbReference type="InterPro" id="IPR004089">
    <property type="entry name" value="MCPsignal_dom"/>
</dbReference>
<evidence type="ECO:0000256" key="4">
    <source>
        <dbReference type="PROSITE-ProRule" id="PRU00284"/>
    </source>
</evidence>
<evidence type="ECO:0000313" key="10">
    <source>
        <dbReference type="Proteomes" id="UP000317496"/>
    </source>
</evidence>
<accession>A0A516H435</accession>
<dbReference type="SMART" id="SM01358">
    <property type="entry name" value="HBM"/>
    <property type="match status" value="1"/>
</dbReference>
<organism evidence="9 10">
    <name type="scientific">Ferrovibrio terrae</name>
    <dbReference type="NCBI Taxonomy" id="2594003"/>
    <lineage>
        <taxon>Bacteria</taxon>
        <taxon>Pseudomonadati</taxon>
        <taxon>Pseudomonadota</taxon>
        <taxon>Alphaproteobacteria</taxon>
        <taxon>Rhodospirillales</taxon>
        <taxon>Rhodospirillaceae</taxon>
        <taxon>Ferrovibrio</taxon>
    </lineage>
</organism>
<dbReference type="KEGG" id="fer:FNB15_15170"/>
<keyword evidence="4" id="KW-0807">Transducer</keyword>
<name>A0A516H435_9PROT</name>
<dbReference type="EMBL" id="CP041636">
    <property type="protein sequence ID" value="QDO98538.1"/>
    <property type="molecule type" value="Genomic_DNA"/>
</dbReference>
<dbReference type="FunFam" id="1.10.287.950:FF:000001">
    <property type="entry name" value="Methyl-accepting chemotaxis sensory transducer"/>
    <property type="match status" value="1"/>
</dbReference>
<feature type="domain" description="HAMP" evidence="8">
    <location>
        <begin position="423"/>
        <end position="467"/>
    </location>
</feature>
<keyword evidence="6" id="KW-0472">Membrane</keyword>
<dbReference type="InterPro" id="IPR003660">
    <property type="entry name" value="HAMP_dom"/>
</dbReference>
<reference evidence="9 10" key="1">
    <citation type="submission" date="2019-07" db="EMBL/GenBank/DDBJ databases">
        <title>Genome sequencing for Ferrovibrio sp. K5.</title>
        <authorList>
            <person name="Park S.-J."/>
        </authorList>
    </citation>
    <scope>NUCLEOTIDE SEQUENCE [LARGE SCALE GENOMIC DNA]</scope>
    <source>
        <strain evidence="9 10">K5</strain>
    </source>
</reference>
<dbReference type="Proteomes" id="UP000317496">
    <property type="component" value="Chromosome"/>
</dbReference>
<dbReference type="InterPro" id="IPR051310">
    <property type="entry name" value="MCP_chemotaxis"/>
</dbReference>
<keyword evidence="10" id="KW-1185">Reference proteome</keyword>
<feature type="transmembrane region" description="Helical" evidence="6">
    <location>
        <begin position="9"/>
        <end position="30"/>
    </location>
</feature>
<dbReference type="SMART" id="SM00283">
    <property type="entry name" value="MA"/>
    <property type="match status" value="1"/>
</dbReference>
<feature type="domain" description="Methyl-accepting transducer" evidence="7">
    <location>
        <begin position="472"/>
        <end position="701"/>
    </location>
</feature>
<dbReference type="PANTHER" id="PTHR43531">
    <property type="entry name" value="PROTEIN ICFG"/>
    <property type="match status" value="1"/>
</dbReference>
<dbReference type="GO" id="GO:0004888">
    <property type="term" value="F:transmembrane signaling receptor activity"/>
    <property type="evidence" value="ECO:0007669"/>
    <property type="project" value="TreeGrafter"/>
</dbReference>
<dbReference type="PROSITE" id="PS50111">
    <property type="entry name" value="CHEMOTAXIS_TRANSDUC_2"/>
    <property type="match status" value="1"/>
</dbReference>